<dbReference type="InterPro" id="IPR050601">
    <property type="entry name" value="CPA3_antiporter_subunitC"/>
</dbReference>
<dbReference type="STRING" id="1963862.B4O97_18185"/>
<evidence type="ECO:0000256" key="3">
    <source>
        <dbReference type="ARBA" id="ARBA00022475"/>
    </source>
</evidence>
<dbReference type="Proteomes" id="UP000192343">
    <property type="component" value="Unassembled WGS sequence"/>
</dbReference>
<evidence type="ECO:0000256" key="6">
    <source>
        <dbReference type="ARBA" id="ARBA00023136"/>
    </source>
</evidence>
<evidence type="ECO:0000256" key="7">
    <source>
        <dbReference type="SAM" id="Phobius"/>
    </source>
</evidence>
<evidence type="ECO:0000313" key="9">
    <source>
        <dbReference type="Proteomes" id="UP000192343"/>
    </source>
</evidence>
<dbReference type="RefSeq" id="WP_083052945.1">
    <property type="nucleotide sequence ID" value="NZ_MWQY01000032.1"/>
</dbReference>
<keyword evidence="3" id="KW-1003">Cell membrane</keyword>
<dbReference type="PANTHER" id="PTHR34583:SF2">
    <property type="entry name" value="ANTIPORTER SUBUNIT MNHC2-RELATED"/>
    <property type="match status" value="1"/>
</dbReference>
<evidence type="ECO:0000256" key="2">
    <source>
        <dbReference type="ARBA" id="ARBA00010388"/>
    </source>
</evidence>
<dbReference type="Gene3D" id="1.10.287.3510">
    <property type="match status" value="1"/>
</dbReference>
<keyword evidence="9" id="KW-1185">Reference proteome</keyword>
<dbReference type="EMBL" id="MWQY01000032">
    <property type="protein sequence ID" value="ORC30296.1"/>
    <property type="molecule type" value="Genomic_DNA"/>
</dbReference>
<evidence type="ECO:0000313" key="8">
    <source>
        <dbReference type="EMBL" id="ORC30296.1"/>
    </source>
</evidence>
<evidence type="ECO:0000256" key="4">
    <source>
        <dbReference type="ARBA" id="ARBA00022692"/>
    </source>
</evidence>
<proteinExistence type="inferred from homology"/>
<accession>A0A1Y1RT68</accession>
<evidence type="ECO:0000256" key="1">
    <source>
        <dbReference type="ARBA" id="ARBA00004651"/>
    </source>
</evidence>
<dbReference type="PANTHER" id="PTHR34583">
    <property type="entry name" value="ANTIPORTER SUBUNIT MNHC2-RELATED"/>
    <property type="match status" value="1"/>
</dbReference>
<feature type="transmembrane region" description="Helical" evidence="7">
    <location>
        <begin position="79"/>
        <end position="100"/>
    </location>
</feature>
<dbReference type="InterPro" id="IPR039428">
    <property type="entry name" value="NUOK/Mnh_C1-like"/>
</dbReference>
<reference evidence="8 9" key="1">
    <citation type="submission" date="2017-03" db="EMBL/GenBank/DDBJ databases">
        <title>Draft Genome sequence of Marispirochaeta sp. strain JC444.</title>
        <authorList>
            <person name="Shivani Y."/>
            <person name="Subhash Y."/>
            <person name="Sasikala C."/>
            <person name="Ramana C."/>
        </authorList>
    </citation>
    <scope>NUCLEOTIDE SEQUENCE [LARGE SCALE GENOMIC DNA]</scope>
    <source>
        <strain evidence="8 9">JC444</strain>
    </source>
</reference>
<comment type="similarity">
    <text evidence="2">Belongs to the CPA3 antiporters (TC 2.A.63) subunit C family.</text>
</comment>
<comment type="subcellular location">
    <subcellularLocation>
        <location evidence="1">Cell membrane</location>
        <topology evidence="1">Multi-pass membrane protein</topology>
    </subcellularLocation>
</comment>
<keyword evidence="4 7" id="KW-0812">Transmembrane</keyword>
<keyword evidence="5 7" id="KW-1133">Transmembrane helix</keyword>
<gene>
    <name evidence="8" type="ORF">B4O97_18185</name>
</gene>
<feature type="transmembrane region" description="Helical" evidence="7">
    <location>
        <begin position="30"/>
        <end position="50"/>
    </location>
</feature>
<dbReference type="Pfam" id="PF00420">
    <property type="entry name" value="Oxidored_q2"/>
    <property type="match status" value="1"/>
</dbReference>
<keyword evidence="6 7" id="KW-0472">Membrane</keyword>
<evidence type="ECO:0000256" key="5">
    <source>
        <dbReference type="ARBA" id="ARBA00022989"/>
    </source>
</evidence>
<name>A0A1Y1RT68_9SPIO</name>
<dbReference type="OrthoDB" id="9799219at2"/>
<dbReference type="AlphaFoldDB" id="A0A1Y1RT68"/>
<protein>
    <submittedName>
        <fullName evidence="8">Cation:proton antiporter</fullName>
    </submittedName>
</protein>
<comment type="caution">
    <text evidence="8">The sequence shown here is derived from an EMBL/GenBank/DDBJ whole genome shotgun (WGS) entry which is preliminary data.</text>
</comment>
<dbReference type="GO" id="GO:0005886">
    <property type="term" value="C:plasma membrane"/>
    <property type="evidence" value="ECO:0007669"/>
    <property type="project" value="UniProtKB-SubCell"/>
</dbReference>
<feature type="transmembrane region" description="Helical" evidence="7">
    <location>
        <begin position="6"/>
        <end position="23"/>
    </location>
</feature>
<sequence length="119" mass="13022">MSTQLLTLLALLLMGIGVFGLLSRRHIMKIIVSFSLLDTGIHILLVAVGYRSQGTAPIFDADLTVREGLARAVDPVPSALVLTAIVIGLAVTALMLSFAVKIYQRRKTVHVDKIRELKW</sequence>
<organism evidence="8 9">
    <name type="scientific">Marispirochaeta aestuarii</name>
    <dbReference type="NCBI Taxonomy" id="1963862"/>
    <lineage>
        <taxon>Bacteria</taxon>
        <taxon>Pseudomonadati</taxon>
        <taxon>Spirochaetota</taxon>
        <taxon>Spirochaetia</taxon>
        <taxon>Spirochaetales</taxon>
        <taxon>Spirochaetaceae</taxon>
        <taxon>Marispirochaeta</taxon>
    </lineage>
</organism>